<evidence type="ECO:0000256" key="4">
    <source>
        <dbReference type="ARBA" id="ARBA00022490"/>
    </source>
</evidence>
<keyword evidence="4" id="KW-0963">Cytoplasm</keyword>
<sequence>MFRNVRYYRLESTWPESEEELSENLESAGFEPCGPLTERSSGWVTVDGDSNQSLSRRLNGADLIRLRSQSRILPHSAIKEELEVRIEDFQRRMQEAPSPREKRRMKAEARDELLPKAMLKSDRIWGYIDIKEKIIGIDTAQESVAERFLRRLSAAFGDLSIRPLQFNKPVSELLTSVFLGGAPKQFVLGRECRMQDAVDAGSIVRWTDFDLDEKTIRTHVANGMSLTHVAIIYDNVMSFVLDENGVIRKLKFLGMDDDSDIDNDPLARQDAEFALTTGTLRMLLGDLQKLLGGYA</sequence>
<dbReference type="PANTHER" id="PTHR38103:SF1">
    <property type="entry name" value="RECOMBINATION-ASSOCIATED PROTEIN RDGC"/>
    <property type="match status" value="1"/>
</dbReference>
<dbReference type="OrthoDB" id="5290530at2"/>
<dbReference type="KEGG" id="woc:BA177_17060"/>
<dbReference type="Pfam" id="PF04381">
    <property type="entry name" value="RdgC"/>
    <property type="match status" value="1"/>
</dbReference>
<evidence type="ECO:0000313" key="7">
    <source>
        <dbReference type="Proteomes" id="UP000092695"/>
    </source>
</evidence>
<evidence type="ECO:0000256" key="5">
    <source>
        <dbReference type="ARBA" id="ARBA00023172"/>
    </source>
</evidence>
<dbReference type="GO" id="GO:0000018">
    <property type="term" value="P:regulation of DNA recombination"/>
    <property type="evidence" value="ECO:0007669"/>
    <property type="project" value="TreeGrafter"/>
</dbReference>
<proteinExistence type="inferred from homology"/>
<protein>
    <recommendedName>
        <fullName evidence="3">Recombination-associated protein RdgC</fullName>
    </recommendedName>
</protein>
<comment type="similarity">
    <text evidence="2">Belongs to the RdgC family.</text>
</comment>
<evidence type="ECO:0000313" key="6">
    <source>
        <dbReference type="EMBL" id="ANO52669.1"/>
    </source>
</evidence>
<dbReference type="RefSeq" id="WP_068618220.1">
    <property type="nucleotide sequence ID" value="NZ_CP016268.1"/>
</dbReference>
<dbReference type="AlphaFoldDB" id="A0A193LJU4"/>
<gene>
    <name evidence="6" type="ORF">BA177_17060</name>
</gene>
<keyword evidence="7" id="KW-1185">Reference proteome</keyword>
<dbReference type="STRING" id="1548547.BA177_17060"/>
<dbReference type="GO" id="GO:0006310">
    <property type="term" value="P:DNA recombination"/>
    <property type="evidence" value="ECO:0007669"/>
    <property type="project" value="UniProtKB-KW"/>
</dbReference>
<evidence type="ECO:0000256" key="2">
    <source>
        <dbReference type="ARBA" id="ARBA00008657"/>
    </source>
</evidence>
<dbReference type="PANTHER" id="PTHR38103">
    <property type="entry name" value="RECOMBINATION-ASSOCIATED PROTEIN RDGC"/>
    <property type="match status" value="1"/>
</dbReference>
<comment type="subcellular location">
    <subcellularLocation>
        <location evidence="1">Cytoplasm</location>
        <location evidence="1">Nucleoid</location>
    </subcellularLocation>
</comment>
<dbReference type="GO" id="GO:0043590">
    <property type="term" value="C:bacterial nucleoid"/>
    <property type="evidence" value="ECO:0007669"/>
    <property type="project" value="TreeGrafter"/>
</dbReference>
<dbReference type="Proteomes" id="UP000092695">
    <property type="component" value="Chromosome"/>
</dbReference>
<dbReference type="GO" id="GO:0003690">
    <property type="term" value="F:double-stranded DNA binding"/>
    <property type="evidence" value="ECO:0007669"/>
    <property type="project" value="TreeGrafter"/>
</dbReference>
<dbReference type="InterPro" id="IPR007476">
    <property type="entry name" value="RdgC"/>
</dbReference>
<reference evidence="6 7" key="1">
    <citation type="submission" date="2016-06" db="EMBL/GenBank/DDBJ databases">
        <title>Complete genome sequence of a deep-branching marine Gamma Proteobacterium Woeseia oceani type strain XK5.</title>
        <authorList>
            <person name="Mu D."/>
            <person name="Du Z."/>
        </authorList>
    </citation>
    <scope>NUCLEOTIDE SEQUENCE [LARGE SCALE GENOMIC DNA]</scope>
    <source>
        <strain evidence="6 7">XK5</strain>
    </source>
</reference>
<accession>A0A193LJU4</accession>
<dbReference type="EMBL" id="CP016268">
    <property type="protein sequence ID" value="ANO52669.1"/>
    <property type="molecule type" value="Genomic_DNA"/>
</dbReference>
<evidence type="ECO:0000256" key="3">
    <source>
        <dbReference type="ARBA" id="ARBA00022296"/>
    </source>
</evidence>
<evidence type="ECO:0000256" key="1">
    <source>
        <dbReference type="ARBA" id="ARBA00004453"/>
    </source>
</evidence>
<name>A0A193LJU4_9GAMM</name>
<organism evidence="6 7">
    <name type="scientific">Woeseia oceani</name>
    <dbReference type="NCBI Taxonomy" id="1548547"/>
    <lineage>
        <taxon>Bacteria</taxon>
        <taxon>Pseudomonadati</taxon>
        <taxon>Pseudomonadota</taxon>
        <taxon>Gammaproteobacteria</taxon>
        <taxon>Woeseiales</taxon>
        <taxon>Woeseiaceae</taxon>
        <taxon>Woeseia</taxon>
    </lineage>
</organism>
<keyword evidence="5" id="KW-0233">DNA recombination</keyword>